<keyword evidence="3 4" id="KW-0326">Glycosidase</keyword>
<dbReference type="Pfam" id="PF02156">
    <property type="entry name" value="Glyco_hydro_26"/>
    <property type="match status" value="1"/>
</dbReference>
<dbReference type="GO" id="GO:0016985">
    <property type="term" value="F:mannan endo-1,4-beta-mannosidase activity"/>
    <property type="evidence" value="ECO:0007669"/>
    <property type="project" value="InterPro"/>
</dbReference>
<comment type="similarity">
    <text evidence="1 4">Belongs to the glycosyl hydrolase 26 family.</text>
</comment>
<protein>
    <recommendedName>
        <fullName evidence="6">GH26 domain-containing protein</fullName>
    </recommendedName>
</protein>
<evidence type="ECO:0000313" key="7">
    <source>
        <dbReference type="EMBL" id="CAA0100054.1"/>
    </source>
</evidence>
<gene>
    <name evidence="7" type="ORF">STARVERO_02559</name>
</gene>
<dbReference type="Proteomes" id="UP000433050">
    <property type="component" value="Unassembled WGS sequence"/>
</dbReference>
<dbReference type="InterPro" id="IPR022790">
    <property type="entry name" value="GH26_dom"/>
</dbReference>
<feature type="active site" description="Proton donor" evidence="4">
    <location>
        <position position="148"/>
    </location>
</feature>
<dbReference type="PANTHER" id="PTHR40079">
    <property type="entry name" value="MANNAN ENDO-1,4-BETA-MANNOSIDASE E-RELATED"/>
    <property type="match status" value="1"/>
</dbReference>
<evidence type="ECO:0000256" key="2">
    <source>
        <dbReference type="ARBA" id="ARBA00022801"/>
    </source>
</evidence>
<dbReference type="InterPro" id="IPR017853">
    <property type="entry name" value="GH"/>
</dbReference>
<evidence type="ECO:0000259" key="6">
    <source>
        <dbReference type="PROSITE" id="PS51764"/>
    </source>
</evidence>
<feature type="active site" description="Nucleophile" evidence="4">
    <location>
        <position position="252"/>
    </location>
</feature>
<proteinExistence type="inferred from homology"/>
<dbReference type="InterPro" id="IPR000805">
    <property type="entry name" value="Glyco_hydro_26"/>
</dbReference>
<dbReference type="PANTHER" id="PTHR40079:SF4">
    <property type="entry name" value="GH26 DOMAIN-CONTAINING PROTEIN-RELATED"/>
    <property type="match status" value="1"/>
</dbReference>
<keyword evidence="8" id="KW-1185">Reference proteome</keyword>
<organism evidence="7 8">
    <name type="scientific">Starkeya nomas</name>
    <dbReference type="NCBI Taxonomy" id="2666134"/>
    <lineage>
        <taxon>Bacteria</taxon>
        <taxon>Pseudomonadati</taxon>
        <taxon>Pseudomonadota</taxon>
        <taxon>Alphaproteobacteria</taxon>
        <taxon>Hyphomicrobiales</taxon>
        <taxon>Xanthobacteraceae</taxon>
        <taxon>Starkeya</taxon>
    </lineage>
</organism>
<dbReference type="AlphaFoldDB" id="A0A5S9P8U6"/>
<dbReference type="RefSeq" id="WP_159599206.1">
    <property type="nucleotide sequence ID" value="NZ_CACSAS010000001.1"/>
</dbReference>
<sequence>MKRVSKKTYLAGLSGAALLAMSAALVVPALTQPNAPRPMPPPAGKVAFGVYDPDGVFAGDPSVRIEHVYIPWQDADLASLTRADTYARQHRRDLLISVEPWSWSPGANVADEQLLHGILAGAYDAQAKAICAESAKLQSPVTIRWAHEMDLRNGRFPWSSWAPEDYVAAYRHFVTICRQQAPQARFMWSPRGEDGLAPYYPGDRYVDQIGLTVLDLQQYDMDHFGHARSFSEALRPAYDRVAGFGKPVVVAELGFHGDTAFSEQWQQDMRTIGDGFPRLTAVVYFNAVEPFAWPDPYGRPDWRMQRGLVN</sequence>
<keyword evidence="5" id="KW-0732">Signal</keyword>
<reference evidence="7 8" key="1">
    <citation type="submission" date="2019-12" db="EMBL/GenBank/DDBJ databases">
        <authorList>
            <person name="Reyes-Prieto M."/>
        </authorList>
    </citation>
    <scope>NUCLEOTIDE SEQUENCE [LARGE SCALE GENOMIC DNA]</scope>
    <source>
        <strain evidence="7">HF14-78462</strain>
    </source>
</reference>
<accession>A0A5S9P8U6</accession>
<feature type="chain" id="PRO_5025055075" description="GH26 domain-containing protein" evidence="5">
    <location>
        <begin position="32"/>
        <end position="310"/>
    </location>
</feature>
<dbReference type="Gene3D" id="3.20.20.80">
    <property type="entry name" value="Glycosidases"/>
    <property type="match status" value="1"/>
</dbReference>
<keyword evidence="2 4" id="KW-0378">Hydrolase</keyword>
<dbReference type="PROSITE" id="PS51764">
    <property type="entry name" value="GH26"/>
    <property type="match status" value="1"/>
</dbReference>
<evidence type="ECO:0000256" key="1">
    <source>
        <dbReference type="ARBA" id="ARBA00007754"/>
    </source>
</evidence>
<name>A0A5S9P8U6_9HYPH</name>
<dbReference type="SUPFAM" id="SSF51445">
    <property type="entry name" value="(Trans)glycosidases"/>
    <property type="match status" value="1"/>
</dbReference>
<evidence type="ECO:0000256" key="5">
    <source>
        <dbReference type="SAM" id="SignalP"/>
    </source>
</evidence>
<evidence type="ECO:0000256" key="3">
    <source>
        <dbReference type="ARBA" id="ARBA00023295"/>
    </source>
</evidence>
<evidence type="ECO:0000313" key="8">
    <source>
        <dbReference type="Proteomes" id="UP000433050"/>
    </source>
</evidence>
<feature type="domain" description="GH26" evidence="6">
    <location>
        <begin position="33"/>
        <end position="310"/>
    </location>
</feature>
<feature type="signal peptide" evidence="5">
    <location>
        <begin position="1"/>
        <end position="31"/>
    </location>
</feature>
<evidence type="ECO:0000256" key="4">
    <source>
        <dbReference type="PROSITE-ProRule" id="PRU01100"/>
    </source>
</evidence>
<dbReference type="GO" id="GO:0006080">
    <property type="term" value="P:substituted mannan metabolic process"/>
    <property type="evidence" value="ECO:0007669"/>
    <property type="project" value="InterPro"/>
</dbReference>
<dbReference type="EMBL" id="CACSAS010000001">
    <property type="protein sequence ID" value="CAA0100054.1"/>
    <property type="molecule type" value="Genomic_DNA"/>
</dbReference>